<dbReference type="InterPro" id="IPR036291">
    <property type="entry name" value="NAD(P)-bd_dom_sf"/>
</dbReference>
<keyword evidence="2" id="KW-1133">Transmembrane helix</keyword>
<dbReference type="InterPro" id="IPR029063">
    <property type="entry name" value="SAM-dependent_MTases_sf"/>
</dbReference>
<dbReference type="SUPFAM" id="SSF51735">
    <property type="entry name" value="NAD(P)-binding Rossmann-fold domains"/>
    <property type="match status" value="1"/>
</dbReference>
<dbReference type="CDD" id="cd05237">
    <property type="entry name" value="UDP_invert_4-6DH_SDR_e"/>
    <property type="match status" value="1"/>
</dbReference>
<dbReference type="RefSeq" id="WP_197113524.1">
    <property type="nucleotide sequence ID" value="NZ_JACBXQ010000001.1"/>
</dbReference>
<dbReference type="Gene3D" id="3.40.50.720">
    <property type="entry name" value="NAD(P)-binding Rossmann-like Domain"/>
    <property type="match status" value="2"/>
</dbReference>
<feature type="transmembrane region" description="Helical" evidence="2">
    <location>
        <begin position="118"/>
        <end position="137"/>
    </location>
</feature>
<name>A0ABS0LMN1_9LACT</name>
<feature type="domain" description="Polysaccharide biosynthesis protein CapD-like" evidence="3">
    <location>
        <begin position="295"/>
        <end position="575"/>
    </location>
</feature>
<sequence length="617" mass="69170">MKSNFTNSTILDFVNQRSLITKNIIWFIFDLIILTVSIGIGKIIFDDLIFLPLKYLLIYVGLTYLIYLLGMHLLSLNKTINRYISLLEIGLTGLIILSSNVFSSFIATMITGNYSKRFTFIVTLLSTLGVIGIRLFWKLMYNTITAPSSEQSNEKALLYGAGDGCSLYLQFSNRTSQHHNFIGIIDDNPTKIGTKIKGIPVLGSLEQLEHIKKEKDIDKMIVAIPSLSSEKYEEVLDICNSLDINVFKMPSVENIITGNYKQPNVQQVQISDLLGRKEIELDTSVLRNEIEGKVILITGAGGSIGSEIVRQISKHSPRKVILLGHGENSIYLIYHEIIEKYTGTNYVPVIADVQDYDTIYKIFKREKPDIIYHAAAHKHVPLMEANPFEAIKNNVYGSYNVAKAVDQAGVSKMVMISTDKAVRPTNIMGATKRMAELIVTGMNKNSNSIYCAVRFGNVLGSRGSVIPAFKKQIEEGGPVKVTDYEMTRYFMTIPEASRLVIYAGAFASNGEVFILDMGEPVKILDLARKMILLSGYNIDEIGIIESGIRPGEKLYEELLTDSEFIDRKINDKIMIGKVSEKPIDETLELANKLLHSKYTEREIKEIAIDYAIQSSYN</sequence>
<organism evidence="4 5">
    <name type="scientific">Facklamia lactis</name>
    <dbReference type="NCBI Taxonomy" id="2749967"/>
    <lineage>
        <taxon>Bacteria</taxon>
        <taxon>Bacillati</taxon>
        <taxon>Bacillota</taxon>
        <taxon>Bacilli</taxon>
        <taxon>Lactobacillales</taxon>
        <taxon>Aerococcaceae</taxon>
        <taxon>Facklamia</taxon>
    </lineage>
</organism>
<dbReference type="PANTHER" id="PTHR43318:SF1">
    <property type="entry name" value="POLYSACCHARIDE BIOSYNTHESIS PROTEIN EPSC-RELATED"/>
    <property type="match status" value="1"/>
</dbReference>
<dbReference type="SUPFAM" id="SSF53335">
    <property type="entry name" value="S-adenosyl-L-methionine-dependent methyltransferases"/>
    <property type="match status" value="1"/>
</dbReference>
<feature type="transmembrane region" description="Helical" evidence="2">
    <location>
        <begin position="24"/>
        <end position="44"/>
    </location>
</feature>
<evidence type="ECO:0000313" key="5">
    <source>
        <dbReference type="Proteomes" id="UP000721415"/>
    </source>
</evidence>
<keyword evidence="2" id="KW-0472">Membrane</keyword>
<keyword evidence="5" id="KW-1185">Reference proteome</keyword>
<proteinExistence type="inferred from homology"/>
<dbReference type="InterPro" id="IPR051203">
    <property type="entry name" value="Polysaccharide_Synthase-Rel"/>
</dbReference>
<feature type="transmembrane region" description="Helical" evidence="2">
    <location>
        <begin position="56"/>
        <end position="74"/>
    </location>
</feature>
<dbReference type="Proteomes" id="UP000721415">
    <property type="component" value="Unassembled WGS sequence"/>
</dbReference>
<evidence type="ECO:0000313" key="4">
    <source>
        <dbReference type="EMBL" id="MBG9985388.1"/>
    </source>
</evidence>
<feature type="transmembrane region" description="Helical" evidence="2">
    <location>
        <begin position="86"/>
        <end position="106"/>
    </location>
</feature>
<dbReference type="PANTHER" id="PTHR43318">
    <property type="entry name" value="UDP-N-ACETYLGLUCOSAMINE 4,6-DEHYDRATASE"/>
    <property type="match status" value="1"/>
</dbReference>
<accession>A0ABS0LMN1</accession>
<dbReference type="InterPro" id="IPR003869">
    <property type="entry name" value="Polysac_CapD-like"/>
</dbReference>
<dbReference type="Pfam" id="PF02719">
    <property type="entry name" value="Polysacc_synt_2"/>
    <property type="match status" value="1"/>
</dbReference>
<evidence type="ECO:0000256" key="1">
    <source>
        <dbReference type="ARBA" id="ARBA00007430"/>
    </source>
</evidence>
<evidence type="ECO:0000256" key="2">
    <source>
        <dbReference type="SAM" id="Phobius"/>
    </source>
</evidence>
<dbReference type="EMBL" id="JACBXQ010000001">
    <property type="protein sequence ID" value="MBG9985388.1"/>
    <property type="molecule type" value="Genomic_DNA"/>
</dbReference>
<dbReference type="Pfam" id="PF13727">
    <property type="entry name" value="CoA_binding_3"/>
    <property type="match status" value="1"/>
</dbReference>
<comment type="similarity">
    <text evidence="1">Belongs to the polysaccharide synthase family.</text>
</comment>
<reference evidence="4 5" key="1">
    <citation type="submission" date="2020-07" db="EMBL/GenBank/DDBJ databases">
        <title>Facklamia lactis sp. nov., isolated from raw milk.</title>
        <authorList>
            <person name="Doll E.V."/>
            <person name="Huptas C."/>
            <person name="Staib L."/>
            <person name="Wenning M."/>
            <person name="Scherer S."/>
        </authorList>
    </citation>
    <scope>NUCLEOTIDE SEQUENCE [LARGE SCALE GENOMIC DNA]</scope>
    <source>
        <strain evidence="4 5">DSM 111018</strain>
    </source>
</reference>
<keyword evidence="2" id="KW-0812">Transmembrane</keyword>
<evidence type="ECO:0000259" key="3">
    <source>
        <dbReference type="Pfam" id="PF02719"/>
    </source>
</evidence>
<protein>
    <submittedName>
        <fullName evidence="4">Polysaccharide biosynthesis protein</fullName>
    </submittedName>
</protein>
<comment type="caution">
    <text evidence="4">The sequence shown here is derived from an EMBL/GenBank/DDBJ whole genome shotgun (WGS) entry which is preliminary data.</text>
</comment>
<gene>
    <name evidence="4" type="ORF">HZY91_00600</name>
</gene>